<evidence type="ECO:0000313" key="12">
    <source>
        <dbReference type="EMBL" id="OLP92918.1"/>
    </source>
</evidence>
<dbReference type="GO" id="GO:0005524">
    <property type="term" value="F:ATP binding"/>
    <property type="evidence" value="ECO:0007669"/>
    <property type="project" value="InterPro"/>
</dbReference>
<dbReference type="InterPro" id="IPR011992">
    <property type="entry name" value="EF-hand-dom_pair"/>
</dbReference>
<dbReference type="SMART" id="SM00220">
    <property type="entry name" value="S_TKc"/>
    <property type="match status" value="1"/>
</dbReference>
<dbReference type="PROSITE" id="PS00018">
    <property type="entry name" value="EF_HAND_1"/>
    <property type="match status" value="1"/>
</dbReference>
<feature type="transmembrane region" description="Helical" evidence="9">
    <location>
        <begin position="392"/>
        <end position="417"/>
    </location>
</feature>
<dbReference type="SUPFAM" id="SSF81324">
    <property type="entry name" value="Voltage-gated potassium channels"/>
    <property type="match status" value="1"/>
</dbReference>
<keyword evidence="7" id="KW-0175">Coiled coil</keyword>
<dbReference type="PROSITE" id="PS50011">
    <property type="entry name" value="PROTEIN_KINASE_DOM"/>
    <property type="match status" value="1"/>
</dbReference>
<dbReference type="InterPro" id="IPR002048">
    <property type="entry name" value="EF_hand_dom"/>
</dbReference>
<dbReference type="OrthoDB" id="5794026at2759"/>
<dbReference type="InterPro" id="IPR008271">
    <property type="entry name" value="Ser/Thr_kinase_AS"/>
</dbReference>
<protein>
    <submittedName>
        <fullName evidence="12">Calcium-dependent protein kinase 4</fullName>
    </submittedName>
</protein>
<comment type="caution">
    <text evidence="12">The sequence shown here is derived from an EMBL/GenBank/DDBJ whole genome shotgun (WGS) entry which is preliminary data.</text>
</comment>
<dbReference type="GO" id="GO:0005737">
    <property type="term" value="C:cytoplasm"/>
    <property type="evidence" value="ECO:0007669"/>
    <property type="project" value="TreeGrafter"/>
</dbReference>
<organism evidence="12 13">
    <name type="scientific">Symbiodinium microadriaticum</name>
    <name type="common">Dinoflagellate</name>
    <name type="synonym">Zooxanthella microadriatica</name>
    <dbReference type="NCBI Taxonomy" id="2951"/>
    <lineage>
        <taxon>Eukaryota</taxon>
        <taxon>Sar</taxon>
        <taxon>Alveolata</taxon>
        <taxon>Dinophyceae</taxon>
        <taxon>Suessiales</taxon>
        <taxon>Symbiodiniaceae</taxon>
        <taxon>Symbiodinium</taxon>
    </lineage>
</organism>
<evidence type="ECO:0000256" key="2">
    <source>
        <dbReference type="ARBA" id="ARBA00022692"/>
    </source>
</evidence>
<proteinExistence type="inferred from homology"/>
<evidence type="ECO:0000256" key="1">
    <source>
        <dbReference type="ARBA" id="ARBA00004141"/>
    </source>
</evidence>
<dbReference type="InterPro" id="IPR027359">
    <property type="entry name" value="Volt_channel_dom_sf"/>
</dbReference>
<evidence type="ECO:0000256" key="6">
    <source>
        <dbReference type="ARBA" id="ARBA00024334"/>
    </source>
</evidence>
<feature type="domain" description="EF-hand" evidence="11">
    <location>
        <begin position="441"/>
        <end position="476"/>
    </location>
</feature>
<dbReference type="PANTHER" id="PTHR44167:SF18">
    <property type="entry name" value="PROTEIN KINASE DOMAIN-CONTAINING PROTEIN"/>
    <property type="match status" value="1"/>
</dbReference>
<sequence>MASKGFAIYGLTSQPQSEADAAKEEWGISYDIIGSPDVSLVKHLADEKIINLVISEKKNYPNGMVQPALLFMRRSDRAVLYSWAVAPDSSEFGFASYRPTPGDVWKAVSSKLETPVSELPVVEEMPIDGVGKADTWWKSLKQANKELSAQEGGRSFTDRMRGFLSSFMADVALGLVIAANMAVMFCEHQWSGYECAMALGKRTDDFGWAEAEPTFEILEMIFVSIYLLDVILRMIFLPLSRLRQPLNLFDTIVVVVCAIDVYILRPAGVADLEALIILRLIRAARILRVVRVLKFMRLFHNLHVLIETLSSMMVDLLWGCLLLTTIIVTAGLFLGTLTQSHILDDSLDPTTREFLYARFAHATSASYYLFEAALTSAWVTSAGPMIFDVSSLFALFWVPYVIMVNFAVTRVIAALFLKSTLEVAAREKEKVANEAKKKKDKVAKRLKHIFKLADGSGDGCVELEDFRRMLDEPDVLEHLEEMELNHNEMRALVDLLSEGGKPVPISDFLHAALTMNDTARTIHMMQTSIDVARIERAIVQLGTTTPSSGSMMRLPDEPASTVPSLQAPEASTQSGSGGSGGGGGGSGMQRIRDRLSKNLSVATPVKPPEQQKSKMEKIFRTLKPGESINNSYIFEEEIYSGGCKGRVLVAKRKTDGQEVVVKIRAKQNNRANERNWRTIMAQMHGISTSDNVLGFSEIVEGENEFYVVMPKCNGGELFEFLANETEVPEAECKRIIREILTAVGHLHKNNIIHRDIKPENIMFDLDLMIESSPKTVKLIDFDTCQEWTPQTPKSRRFVGTPGYIAPEALMGQQSPQSDLWSVGVILYILMTGEMPWSSLVSLEDGLVGSPSATQMYRALKAEILEWEQEPWPDFPLARDLCQKLLAFELDDRMKDCEEALNHDWLKE</sequence>
<dbReference type="Proteomes" id="UP000186817">
    <property type="component" value="Unassembled WGS sequence"/>
</dbReference>
<dbReference type="InterPro" id="IPR000719">
    <property type="entry name" value="Prot_kinase_dom"/>
</dbReference>
<feature type="region of interest" description="Disordered" evidence="8">
    <location>
        <begin position="543"/>
        <end position="590"/>
    </location>
</feature>
<feature type="transmembrane region" description="Helical" evidence="9">
    <location>
        <begin position="355"/>
        <end position="380"/>
    </location>
</feature>
<dbReference type="EMBL" id="LSRX01000602">
    <property type="protein sequence ID" value="OLP92918.1"/>
    <property type="molecule type" value="Genomic_DNA"/>
</dbReference>
<name>A0A1Q9DCK7_SYMMI</name>
<dbReference type="Pfam" id="PF00520">
    <property type="entry name" value="Ion_trans"/>
    <property type="match status" value="1"/>
</dbReference>
<dbReference type="AlphaFoldDB" id="A0A1Q9DCK7"/>
<dbReference type="GO" id="GO:0004674">
    <property type="term" value="F:protein serine/threonine kinase activity"/>
    <property type="evidence" value="ECO:0007669"/>
    <property type="project" value="TreeGrafter"/>
</dbReference>
<keyword evidence="4 9" id="KW-1133">Transmembrane helix</keyword>
<feature type="domain" description="Protein kinase" evidence="10">
    <location>
        <begin position="633"/>
        <end position="905"/>
    </location>
</feature>
<reference evidence="12 13" key="1">
    <citation type="submission" date="2016-02" db="EMBL/GenBank/DDBJ databases">
        <title>Genome analysis of coral dinoflagellate symbionts highlights evolutionary adaptations to a symbiotic lifestyle.</title>
        <authorList>
            <person name="Aranda M."/>
            <person name="Li Y."/>
            <person name="Liew Y.J."/>
            <person name="Baumgarten S."/>
            <person name="Simakov O."/>
            <person name="Wilson M."/>
            <person name="Piel J."/>
            <person name="Ashoor H."/>
            <person name="Bougouffa S."/>
            <person name="Bajic V.B."/>
            <person name="Ryu T."/>
            <person name="Ravasi T."/>
            <person name="Bayer T."/>
            <person name="Micklem G."/>
            <person name="Kim H."/>
            <person name="Bhak J."/>
            <person name="Lajeunesse T.C."/>
            <person name="Voolstra C.R."/>
        </authorList>
    </citation>
    <scope>NUCLEOTIDE SEQUENCE [LARGE SCALE GENOMIC DNA]</scope>
    <source>
        <strain evidence="12 13">CCMP2467</strain>
    </source>
</reference>
<evidence type="ECO:0000256" key="5">
    <source>
        <dbReference type="ARBA" id="ARBA00023136"/>
    </source>
</evidence>
<feature type="transmembrane region" description="Helical" evidence="9">
    <location>
        <begin position="217"/>
        <end position="236"/>
    </location>
</feature>
<dbReference type="SUPFAM" id="SSF47473">
    <property type="entry name" value="EF-hand"/>
    <property type="match status" value="1"/>
</dbReference>
<evidence type="ECO:0000313" key="13">
    <source>
        <dbReference type="Proteomes" id="UP000186817"/>
    </source>
</evidence>
<evidence type="ECO:0000259" key="10">
    <source>
        <dbReference type="PROSITE" id="PS50011"/>
    </source>
</evidence>
<dbReference type="GO" id="GO:0044773">
    <property type="term" value="P:mitotic DNA damage checkpoint signaling"/>
    <property type="evidence" value="ECO:0007669"/>
    <property type="project" value="TreeGrafter"/>
</dbReference>
<dbReference type="InterPro" id="IPR005821">
    <property type="entry name" value="Ion_trans_dom"/>
</dbReference>
<accession>A0A1Q9DCK7</accession>
<dbReference type="GO" id="GO:0005509">
    <property type="term" value="F:calcium ion binding"/>
    <property type="evidence" value="ECO:0007669"/>
    <property type="project" value="InterPro"/>
</dbReference>
<comment type="subcellular location">
    <subcellularLocation>
        <location evidence="1">Membrane</location>
        <topology evidence="1">Multi-pass membrane protein</topology>
    </subcellularLocation>
</comment>
<gene>
    <name evidence="12" type="primary">CPK4</name>
    <name evidence="12" type="ORF">AK812_SmicGene25232</name>
</gene>
<dbReference type="GO" id="GO:0005634">
    <property type="term" value="C:nucleus"/>
    <property type="evidence" value="ECO:0007669"/>
    <property type="project" value="TreeGrafter"/>
</dbReference>
<comment type="similarity">
    <text evidence="6">Belongs to the protein kinase superfamily. Ser/Thr protein kinase family. CDPK subfamily.</text>
</comment>
<keyword evidence="13" id="KW-1185">Reference proteome</keyword>
<keyword evidence="12" id="KW-0808">Transferase</keyword>
<evidence type="ECO:0000256" key="8">
    <source>
        <dbReference type="SAM" id="MobiDB-lite"/>
    </source>
</evidence>
<keyword evidence="3" id="KW-0106">Calcium</keyword>
<dbReference type="PANTHER" id="PTHR44167">
    <property type="entry name" value="OVARIAN-SPECIFIC SERINE/THREONINE-PROTEIN KINASE LOK-RELATED"/>
    <property type="match status" value="1"/>
</dbReference>
<keyword evidence="12" id="KW-0418">Kinase</keyword>
<dbReference type="Pfam" id="PF00069">
    <property type="entry name" value="Pkinase"/>
    <property type="match status" value="1"/>
</dbReference>
<dbReference type="Gene3D" id="1.10.287.70">
    <property type="match status" value="1"/>
</dbReference>
<dbReference type="InterPro" id="IPR018247">
    <property type="entry name" value="EF_Hand_1_Ca_BS"/>
</dbReference>
<feature type="coiled-coil region" evidence="7">
    <location>
        <begin position="418"/>
        <end position="445"/>
    </location>
</feature>
<evidence type="ECO:0000256" key="3">
    <source>
        <dbReference type="ARBA" id="ARBA00022837"/>
    </source>
</evidence>
<feature type="compositionally biased region" description="Gly residues" evidence="8">
    <location>
        <begin position="575"/>
        <end position="587"/>
    </location>
</feature>
<dbReference type="GO" id="GO:0016020">
    <property type="term" value="C:membrane"/>
    <property type="evidence" value="ECO:0007669"/>
    <property type="project" value="UniProtKB-SubCell"/>
</dbReference>
<dbReference type="Gene3D" id="1.20.120.350">
    <property type="entry name" value="Voltage-gated potassium channels. Chain C"/>
    <property type="match status" value="1"/>
</dbReference>
<feature type="transmembrane region" description="Helical" evidence="9">
    <location>
        <begin position="314"/>
        <end position="335"/>
    </location>
</feature>
<evidence type="ECO:0000256" key="7">
    <source>
        <dbReference type="SAM" id="Coils"/>
    </source>
</evidence>
<dbReference type="GO" id="GO:0005216">
    <property type="term" value="F:monoatomic ion channel activity"/>
    <property type="evidence" value="ECO:0007669"/>
    <property type="project" value="InterPro"/>
</dbReference>
<feature type="transmembrane region" description="Helical" evidence="9">
    <location>
        <begin position="163"/>
        <end position="183"/>
    </location>
</feature>
<keyword evidence="5 9" id="KW-0472">Membrane</keyword>
<keyword evidence="2 9" id="KW-0812">Transmembrane</keyword>
<evidence type="ECO:0000256" key="9">
    <source>
        <dbReference type="SAM" id="Phobius"/>
    </source>
</evidence>
<evidence type="ECO:0000259" key="11">
    <source>
        <dbReference type="PROSITE" id="PS50222"/>
    </source>
</evidence>
<dbReference type="Gene3D" id="1.10.510.10">
    <property type="entry name" value="Transferase(Phosphotransferase) domain 1"/>
    <property type="match status" value="1"/>
</dbReference>
<evidence type="ECO:0000256" key="4">
    <source>
        <dbReference type="ARBA" id="ARBA00022989"/>
    </source>
</evidence>
<dbReference type="PROSITE" id="PS50222">
    <property type="entry name" value="EF_HAND_2"/>
    <property type="match status" value="1"/>
</dbReference>
<dbReference type="SUPFAM" id="SSF56112">
    <property type="entry name" value="Protein kinase-like (PK-like)"/>
    <property type="match status" value="1"/>
</dbReference>
<feature type="compositionally biased region" description="Polar residues" evidence="8">
    <location>
        <begin position="561"/>
        <end position="573"/>
    </location>
</feature>
<dbReference type="InterPro" id="IPR011009">
    <property type="entry name" value="Kinase-like_dom_sf"/>
</dbReference>
<dbReference type="PROSITE" id="PS00108">
    <property type="entry name" value="PROTEIN_KINASE_ST"/>
    <property type="match status" value="1"/>
</dbReference>